<dbReference type="AlphaFoldDB" id="A0A919N8U5"/>
<dbReference type="RefSeq" id="WP_203681714.1">
    <property type="nucleotide sequence ID" value="NZ_BOMW01000035.1"/>
</dbReference>
<comment type="caution">
    <text evidence="1">The sequence shown here is derived from an EMBL/GenBank/DDBJ whole genome shotgun (WGS) entry which is preliminary data.</text>
</comment>
<protein>
    <recommendedName>
        <fullName evidence="3">Glycosyltransferase</fullName>
    </recommendedName>
</protein>
<sequence>MTQVLKKIRDRAKRFTKKAGHKVVGKALSDPRGRRAGQALLTAPGLSDAQRRALGRRIAGKLTGLGLPAEAAATRLRVAKLVREPAARAELLIAAAKDELDAGTIPDFLLDAVTAELAVADAALARKDYDKATASTFQVLQLLFHRAVHFDWLSSPMAPDPTAFLAPLHRSLVGRTMAASHGRRTPAAAPPTDRPHRLLFVTRGNENFLGTIRERYANDPAFEVRTLDLLADPEKAKMVRVPFMIKAKLGGDPGYAERLREWFAPSLEWADTVWVEWSVAQAVLFTMVDPGDTRIIVRLHLFEAFTMFPHMLDVSRMDDYVFVSEPLLDYTLDVAPRLREPGAPRTHVVTNAARLDQFRRPKDPQARFTLAQIGQSRIAKDPRWTFEVLRELRRHDERYNLLLIGADLDGSPTPQAAAYHKEYLRELAEFEAQGAVRRLGQTNDVAGALTGVGVVLSASVRESFHLGVIEGAASGAVPVVRDWPFFAGRAHSARSIFPAEWMVETPADAARRILEHTATEEIWRGTGDAATEHALATWDWSVVQQQYDRLLQQP</sequence>
<dbReference type="Proteomes" id="UP000629619">
    <property type="component" value="Unassembled WGS sequence"/>
</dbReference>
<name>A0A919N8U5_9ACTN</name>
<organism evidence="1 2">
    <name type="scientific">Actinoplanes siamensis</name>
    <dbReference type="NCBI Taxonomy" id="1223317"/>
    <lineage>
        <taxon>Bacteria</taxon>
        <taxon>Bacillati</taxon>
        <taxon>Actinomycetota</taxon>
        <taxon>Actinomycetes</taxon>
        <taxon>Micromonosporales</taxon>
        <taxon>Micromonosporaceae</taxon>
        <taxon>Actinoplanes</taxon>
    </lineage>
</organism>
<dbReference type="EMBL" id="BOMW01000035">
    <property type="protein sequence ID" value="GIF06420.1"/>
    <property type="molecule type" value="Genomic_DNA"/>
</dbReference>
<evidence type="ECO:0000313" key="1">
    <source>
        <dbReference type="EMBL" id="GIF06420.1"/>
    </source>
</evidence>
<dbReference type="SUPFAM" id="SSF53756">
    <property type="entry name" value="UDP-Glycosyltransferase/glycogen phosphorylase"/>
    <property type="match status" value="1"/>
</dbReference>
<evidence type="ECO:0008006" key="3">
    <source>
        <dbReference type="Google" id="ProtNLM"/>
    </source>
</evidence>
<proteinExistence type="predicted"/>
<gene>
    <name evidence="1" type="ORF">Asi03nite_39580</name>
</gene>
<dbReference type="Gene3D" id="3.40.50.2000">
    <property type="entry name" value="Glycogen Phosphorylase B"/>
    <property type="match status" value="1"/>
</dbReference>
<reference evidence="1" key="1">
    <citation type="submission" date="2021-01" db="EMBL/GenBank/DDBJ databases">
        <title>Whole genome shotgun sequence of Actinoplanes siamensis NBRC 109076.</title>
        <authorList>
            <person name="Komaki H."/>
            <person name="Tamura T."/>
        </authorList>
    </citation>
    <scope>NUCLEOTIDE SEQUENCE</scope>
    <source>
        <strain evidence="1">NBRC 109076</strain>
    </source>
</reference>
<evidence type="ECO:0000313" key="2">
    <source>
        <dbReference type="Proteomes" id="UP000629619"/>
    </source>
</evidence>
<accession>A0A919N8U5</accession>
<keyword evidence="2" id="KW-1185">Reference proteome</keyword>